<evidence type="ECO:0000256" key="8">
    <source>
        <dbReference type="SAM" id="Phobius"/>
    </source>
</evidence>
<evidence type="ECO:0000256" key="4">
    <source>
        <dbReference type="ARBA" id="ARBA00023136"/>
    </source>
</evidence>
<accession>R7TNC1</accession>
<evidence type="ECO:0000313" key="10">
    <source>
        <dbReference type="EMBL" id="ELT95042.1"/>
    </source>
</evidence>
<dbReference type="Pfam" id="PF12349">
    <property type="entry name" value="Sterol-sensing"/>
    <property type="match status" value="1"/>
</dbReference>
<gene>
    <name evidence="10" type="ORF">CAPTEDRAFT_126822</name>
</gene>
<dbReference type="PANTHER" id="PTHR45951">
    <property type="entry name" value="PROTEIN DISPATCHED-RELATED"/>
    <property type="match status" value="1"/>
</dbReference>
<proteinExistence type="inferred from homology"/>
<evidence type="ECO:0000313" key="12">
    <source>
        <dbReference type="Proteomes" id="UP000014760"/>
    </source>
</evidence>
<evidence type="ECO:0000256" key="1">
    <source>
        <dbReference type="ARBA" id="ARBA00004141"/>
    </source>
</evidence>
<feature type="transmembrane region" description="Helical" evidence="8">
    <location>
        <begin position="330"/>
        <end position="347"/>
    </location>
</feature>
<evidence type="ECO:0000256" key="6">
    <source>
        <dbReference type="ARBA" id="ARBA00038046"/>
    </source>
</evidence>
<feature type="transmembrane region" description="Helical" evidence="8">
    <location>
        <begin position="458"/>
        <end position="478"/>
    </location>
</feature>
<dbReference type="FunCoup" id="R7TNC1">
    <property type="interactions" value="183"/>
</dbReference>
<dbReference type="InterPro" id="IPR000731">
    <property type="entry name" value="SSD"/>
</dbReference>
<comment type="subcellular location">
    <subcellularLocation>
        <location evidence="1">Membrane</location>
        <topology evidence="1">Multi-pass membrane protein</topology>
    </subcellularLocation>
</comment>
<feature type="transmembrane region" description="Helical" evidence="8">
    <location>
        <begin position="865"/>
        <end position="885"/>
    </location>
</feature>
<dbReference type="Gene3D" id="1.20.1640.10">
    <property type="entry name" value="Multidrug efflux transporter AcrB transmembrane domain"/>
    <property type="match status" value="2"/>
</dbReference>
<sequence>SYSRVLAHYPCVVFSAVLVFSLTCLVVVVTLGSPPTFDDPKLGFEARGTVISNRLRAFEELLDTTHDGFFEHRAPSGQNGRHRRQLNPTIDPKVGTRDEADVEMEIQVQSLDGDVSNISYTHEAFFCDAPSRIYARIVFHSSGDLFTLRSIQIMCSIEKDLIRSQPTFHSACIHTSRTKQCCRSWSLGNYIAMLRNKTSCLHISEMDVYTVQKLLRRCHDYYLDGLLTADCFDPGGGGGGSSLCRGVPRECVRHNAVYHLLYHITDSEYIIGGDLKYAVSFLPVAAGVGCESLYQSIESMLPMEESSVAVVAMDFGIKQELFDHYLQRDSVWFALALCSLFLCMWLYTCSLFVTLMSVVSMALSLICAYFFYALVIEVSFFPFMNLLTAVILLGIGADDVFICCKMWTLAKLEKNAGTLEKLVSDMLKHAALSMFVTSLTTSAAFFAGYVTHITALKCFALFSGIAVICNFVLMVTWIPATLVFHEKWCLQCCFCLGPPEYDSGRSPCYYLCLVPRKLYSAFCDTARLFFSKGLPWVVVRLRYLWLVTFGLLGVGSIVIVFYHPRLKLPSSDNFQMFAHSHPFEVYDLQMKKHFSFEVQTEQINMPLTVVFGAKSVDNGNHFNPFSKGELVHQPGFNPAAPASQRWLLEFCRKLRTAEYYQPQHGMQLTNCFIENFVQYMKRSCEDPMGIRLTPCCESSSFPFSEPIFNRCMEDYLDLMGRTSHLLQHHSPAGLRYSNEDSSLVGLVIEFSSTLSFSLNYAVVQSFFEKTESFMDEALSSAPDELQGGWFISFLDFYDLQRSIAYGTPIAIGVSLAIATLVAFLTTLNLLVTVYAMFSIAFAIFTTIASLVLLGWELNILESVTISIAVGLSIDFSLHYGMAYRLSPDLDREMRVVSAIVRMGSPVAMAAFTTFFAGAFMMPSTVLAYRQLGTFLMLLMTVSWLYGTLFFLSLLCVAGPQGGFGQLHWPSCSLCCCYCCFHSEHRDKTVYAMSESTMSTSSANHANHSEVHELEPLTAKESKKRPPHLNAWRHSSQESTDVFDFPDSPIPDAMVTPIPQTNGCHPSESLAQNKTNGIRSNQSDAP</sequence>
<dbReference type="PROSITE" id="PS50156">
    <property type="entry name" value="SSD"/>
    <property type="match status" value="2"/>
</dbReference>
<comment type="similarity">
    <text evidence="6">Belongs to the dispatched family.</text>
</comment>
<dbReference type="GO" id="GO:0022857">
    <property type="term" value="F:transmembrane transporter activity"/>
    <property type="evidence" value="ECO:0007669"/>
    <property type="project" value="TreeGrafter"/>
</dbReference>
<evidence type="ECO:0000256" key="7">
    <source>
        <dbReference type="SAM" id="MobiDB-lite"/>
    </source>
</evidence>
<keyword evidence="5" id="KW-0325">Glycoprotein</keyword>
<feature type="domain" description="SSD" evidence="9">
    <location>
        <begin position="790"/>
        <end position="956"/>
    </location>
</feature>
<dbReference type="EnsemblMetazoa" id="CapteT126822">
    <property type="protein sequence ID" value="CapteP126822"/>
    <property type="gene ID" value="CapteG126822"/>
</dbReference>
<keyword evidence="2 8" id="KW-0812">Transmembrane</keyword>
<evidence type="ECO:0000313" key="11">
    <source>
        <dbReference type="EnsemblMetazoa" id="CapteP126822"/>
    </source>
</evidence>
<feature type="domain" description="SSD" evidence="9">
    <location>
        <begin position="351"/>
        <end position="484"/>
    </location>
</feature>
<reference evidence="11" key="3">
    <citation type="submission" date="2015-06" db="UniProtKB">
        <authorList>
            <consortium name="EnsemblMetazoa"/>
        </authorList>
    </citation>
    <scope>IDENTIFICATION</scope>
</reference>
<dbReference type="STRING" id="283909.R7TNC1"/>
<feature type="transmembrane region" description="Helical" evidence="8">
    <location>
        <begin position="6"/>
        <end position="31"/>
    </location>
</feature>
<feature type="transmembrane region" description="Helical" evidence="8">
    <location>
        <begin position="803"/>
        <end position="824"/>
    </location>
</feature>
<reference evidence="10 12" key="2">
    <citation type="journal article" date="2013" name="Nature">
        <title>Insights into bilaterian evolution from three spiralian genomes.</title>
        <authorList>
            <person name="Simakov O."/>
            <person name="Marletaz F."/>
            <person name="Cho S.J."/>
            <person name="Edsinger-Gonzales E."/>
            <person name="Havlak P."/>
            <person name="Hellsten U."/>
            <person name="Kuo D.H."/>
            <person name="Larsson T."/>
            <person name="Lv J."/>
            <person name="Arendt D."/>
            <person name="Savage R."/>
            <person name="Osoegawa K."/>
            <person name="de Jong P."/>
            <person name="Grimwood J."/>
            <person name="Chapman J.A."/>
            <person name="Shapiro H."/>
            <person name="Aerts A."/>
            <person name="Otillar R.P."/>
            <person name="Terry A.Y."/>
            <person name="Boore J.L."/>
            <person name="Grigoriev I.V."/>
            <person name="Lindberg D.R."/>
            <person name="Seaver E.C."/>
            <person name="Weisblat D.A."/>
            <person name="Putnam N.H."/>
            <person name="Rokhsar D.S."/>
        </authorList>
    </citation>
    <scope>NUCLEOTIDE SEQUENCE</scope>
    <source>
        <strain evidence="10 12">I ESC-2004</strain>
    </source>
</reference>
<keyword evidence="12" id="KW-1185">Reference proteome</keyword>
<feature type="region of interest" description="Disordered" evidence="7">
    <location>
        <begin position="72"/>
        <end position="94"/>
    </location>
</feature>
<keyword evidence="3 8" id="KW-1133">Transmembrane helix</keyword>
<keyword evidence="4 8" id="KW-0472">Membrane</keyword>
<feature type="transmembrane region" description="Helical" evidence="8">
    <location>
        <begin position="743"/>
        <end position="763"/>
    </location>
</feature>
<organism evidence="10">
    <name type="scientific">Capitella teleta</name>
    <name type="common">Polychaete worm</name>
    <dbReference type="NCBI Taxonomy" id="283909"/>
    <lineage>
        <taxon>Eukaryota</taxon>
        <taxon>Metazoa</taxon>
        <taxon>Spiralia</taxon>
        <taxon>Lophotrochozoa</taxon>
        <taxon>Annelida</taxon>
        <taxon>Polychaeta</taxon>
        <taxon>Sedentaria</taxon>
        <taxon>Scolecida</taxon>
        <taxon>Capitellidae</taxon>
        <taxon>Capitella</taxon>
    </lineage>
</organism>
<dbReference type="EMBL" id="KB309231">
    <property type="protein sequence ID" value="ELT95042.1"/>
    <property type="molecule type" value="Genomic_DNA"/>
</dbReference>
<evidence type="ECO:0000256" key="3">
    <source>
        <dbReference type="ARBA" id="ARBA00022989"/>
    </source>
</evidence>
<feature type="region of interest" description="Disordered" evidence="7">
    <location>
        <begin position="1014"/>
        <end position="1085"/>
    </location>
</feature>
<dbReference type="InterPro" id="IPR052081">
    <property type="entry name" value="Dispatched_Hh_regulator"/>
</dbReference>
<dbReference type="EMBL" id="AMQN01012000">
    <property type="status" value="NOT_ANNOTATED_CDS"/>
    <property type="molecule type" value="Genomic_DNA"/>
</dbReference>
<name>R7TNC1_CAPTE</name>
<dbReference type="OrthoDB" id="193905at2759"/>
<dbReference type="SUPFAM" id="SSF82866">
    <property type="entry name" value="Multidrug efflux transporter AcrB transmembrane domain"/>
    <property type="match status" value="2"/>
</dbReference>
<dbReference type="InterPro" id="IPR053958">
    <property type="entry name" value="HMGCR/SNAP/NPC1-like_SSD"/>
</dbReference>
<protein>
    <recommendedName>
        <fullName evidence="9">SSD domain-containing protein</fullName>
    </recommendedName>
</protein>
<feature type="transmembrane region" description="Helical" evidence="8">
    <location>
        <begin position="353"/>
        <end position="374"/>
    </location>
</feature>
<dbReference type="OMA" id="IDRTPCC"/>
<feature type="non-terminal residue" evidence="10">
    <location>
        <position position="1"/>
    </location>
</feature>
<dbReference type="AlphaFoldDB" id="R7TNC1"/>
<dbReference type="GO" id="GO:0007224">
    <property type="term" value="P:smoothened signaling pathway"/>
    <property type="evidence" value="ECO:0007669"/>
    <property type="project" value="TreeGrafter"/>
</dbReference>
<evidence type="ECO:0000259" key="9">
    <source>
        <dbReference type="PROSITE" id="PS50156"/>
    </source>
</evidence>
<evidence type="ECO:0000256" key="2">
    <source>
        <dbReference type="ARBA" id="ARBA00022692"/>
    </source>
</evidence>
<feature type="transmembrane region" description="Helical" evidence="8">
    <location>
        <begin position="934"/>
        <end position="957"/>
    </location>
</feature>
<feature type="transmembrane region" description="Helical" evidence="8">
    <location>
        <begin position="831"/>
        <end position="853"/>
    </location>
</feature>
<evidence type="ECO:0000256" key="5">
    <source>
        <dbReference type="ARBA" id="ARBA00023180"/>
    </source>
</evidence>
<dbReference type="PANTHER" id="PTHR45951:SF3">
    <property type="entry name" value="PROTEIN DISPATCHED"/>
    <property type="match status" value="1"/>
</dbReference>
<feature type="compositionally biased region" description="Polar residues" evidence="7">
    <location>
        <begin position="1057"/>
        <end position="1085"/>
    </location>
</feature>
<feature type="transmembrane region" description="Helical" evidence="8">
    <location>
        <begin position="543"/>
        <end position="562"/>
    </location>
</feature>
<feature type="transmembrane region" description="Helical" evidence="8">
    <location>
        <begin position="430"/>
        <end position="451"/>
    </location>
</feature>
<reference evidence="12" key="1">
    <citation type="submission" date="2012-12" db="EMBL/GenBank/DDBJ databases">
        <authorList>
            <person name="Hellsten U."/>
            <person name="Grimwood J."/>
            <person name="Chapman J.A."/>
            <person name="Shapiro H."/>
            <person name="Aerts A."/>
            <person name="Otillar R.P."/>
            <person name="Terry A.Y."/>
            <person name="Boore J.L."/>
            <person name="Simakov O."/>
            <person name="Marletaz F."/>
            <person name="Cho S.-J."/>
            <person name="Edsinger-Gonzales E."/>
            <person name="Havlak P."/>
            <person name="Kuo D.-H."/>
            <person name="Larsson T."/>
            <person name="Lv J."/>
            <person name="Arendt D."/>
            <person name="Savage R."/>
            <person name="Osoegawa K."/>
            <person name="de Jong P."/>
            <person name="Lindberg D.R."/>
            <person name="Seaver E.C."/>
            <person name="Weisblat D.A."/>
            <person name="Putnam N.H."/>
            <person name="Grigoriev I.V."/>
            <person name="Rokhsar D.S."/>
        </authorList>
    </citation>
    <scope>NUCLEOTIDE SEQUENCE</scope>
    <source>
        <strain evidence="12">I ESC-2004</strain>
    </source>
</reference>
<dbReference type="HOGENOM" id="CLU_004076_0_0_1"/>
<dbReference type="Proteomes" id="UP000014760">
    <property type="component" value="Unassembled WGS sequence"/>
</dbReference>
<dbReference type="GO" id="GO:0016020">
    <property type="term" value="C:membrane"/>
    <property type="evidence" value="ECO:0007669"/>
    <property type="project" value="UniProtKB-SubCell"/>
</dbReference>
<feature type="transmembrane region" description="Helical" evidence="8">
    <location>
        <begin position="906"/>
        <end position="928"/>
    </location>
</feature>